<proteinExistence type="predicted"/>
<sequence>MNTTINLNLSRFFNDQRSFVNVFIDEKFVTVNDLRHYIKKTFGISKFCLLNALPYPQPHYLIPRGENIRILQGITNILVEPVSFKETVYKSNKLCKASLERQEGPPDVSMKEVEDEQSSSTGTHTTNPPYTTDHERRKNLLPREKLQDYENINGNEHSISEVGTSNGHAKTCLPHTKLQQNVEVENRNGSESMNGLVSGLLSIHSSESPAPEVDPLSSSKYSERASLNINSPALTKNLSTNKLPVNGCENLSDETNKDSKALNEKIVLDENDVEMTEEHSAKSTKLIKSVESNNYPLSKIIEESDDTCINLQPCDNVTTRHRRRVRKRKSQKALTPYFSDKKNNEVRLQDSSEFSKDSISAKSTPSHIRFSDKSNDLENHSLYETENAVNGNASPVTNVINRPKVIENCQVVKESPNLNNKCENENQTAWLKLYEEFDPHEYESLKKLPNVGDIIACKILQMTPSYEPELSAYMFALVLDIVSNDSIQNSDIQLEVLFGNEFVQRSPGGKFELSDDNVQEPATSSVINLKWHNIYDPKLICINSLLSDDI</sequence>
<feature type="compositionally biased region" description="Basic and acidic residues" evidence="1">
    <location>
        <begin position="339"/>
        <end position="356"/>
    </location>
</feature>
<organism evidence="2">
    <name type="scientific">Xenopsylla cheopis</name>
    <name type="common">Oriental rat flea</name>
    <name type="synonym">Pulex cheopis</name>
    <dbReference type="NCBI Taxonomy" id="163159"/>
    <lineage>
        <taxon>Eukaryota</taxon>
        <taxon>Metazoa</taxon>
        <taxon>Ecdysozoa</taxon>
        <taxon>Arthropoda</taxon>
        <taxon>Hexapoda</taxon>
        <taxon>Insecta</taxon>
        <taxon>Pterygota</taxon>
        <taxon>Neoptera</taxon>
        <taxon>Endopterygota</taxon>
        <taxon>Siphonaptera</taxon>
        <taxon>Pulicidae</taxon>
        <taxon>Xenopsyllinae</taxon>
        <taxon>Xenopsylla</taxon>
    </lineage>
</organism>
<feature type="compositionally biased region" description="Polar residues" evidence="1">
    <location>
        <begin position="357"/>
        <end position="366"/>
    </location>
</feature>
<feature type="compositionally biased region" description="Basic residues" evidence="1">
    <location>
        <begin position="321"/>
        <end position="331"/>
    </location>
</feature>
<protein>
    <submittedName>
        <fullName evidence="2">Putative coilin</fullName>
    </submittedName>
</protein>
<dbReference type="AlphaFoldDB" id="A0A6M2DPE3"/>
<feature type="compositionally biased region" description="Low complexity" evidence="1">
    <location>
        <begin position="121"/>
        <end position="131"/>
    </location>
</feature>
<feature type="region of interest" description="Disordered" evidence="1">
    <location>
        <begin position="100"/>
        <end position="139"/>
    </location>
</feature>
<accession>A0A6M2DPE3</accession>
<name>A0A6M2DPE3_XENCH</name>
<feature type="region of interest" description="Disordered" evidence="1">
    <location>
        <begin position="321"/>
        <end position="373"/>
    </location>
</feature>
<evidence type="ECO:0000256" key="1">
    <source>
        <dbReference type="SAM" id="MobiDB-lite"/>
    </source>
</evidence>
<reference evidence="2" key="1">
    <citation type="submission" date="2020-03" db="EMBL/GenBank/DDBJ databases">
        <title>Transcriptomic Profiling of the Digestive Tract of the Rat Flea, Xenopsylla cheopis, Following Blood Feeding and Infection with Yersinia pestis.</title>
        <authorList>
            <person name="Bland D.M."/>
            <person name="Martens C.A."/>
            <person name="Virtaneva K."/>
            <person name="Kanakabandi K."/>
            <person name="Long D."/>
            <person name="Rosenke R."/>
            <person name="Saturday G.A."/>
            <person name="Hoyt F.H."/>
            <person name="Bruno D.P."/>
            <person name="Ribeiro J.M.C."/>
            <person name="Hinnebusch J."/>
        </authorList>
    </citation>
    <scope>NUCLEOTIDE SEQUENCE</scope>
</reference>
<dbReference type="EMBL" id="GIIL01003275">
    <property type="protein sequence ID" value="NOV47001.1"/>
    <property type="molecule type" value="Transcribed_RNA"/>
</dbReference>
<feature type="compositionally biased region" description="Basic and acidic residues" evidence="1">
    <location>
        <begin position="100"/>
        <end position="112"/>
    </location>
</feature>
<evidence type="ECO:0000313" key="2">
    <source>
        <dbReference type="EMBL" id="NOV47001.1"/>
    </source>
</evidence>